<proteinExistence type="predicted"/>
<keyword evidence="2" id="KW-0802">TPR repeat</keyword>
<dbReference type="InterPro" id="IPR001258">
    <property type="entry name" value="NHL_repeat"/>
</dbReference>
<evidence type="ECO:0000259" key="5">
    <source>
        <dbReference type="PROSITE" id="PS50853"/>
    </source>
</evidence>
<dbReference type="SUPFAM" id="SSF49265">
    <property type="entry name" value="Fibronectin type III"/>
    <property type="match status" value="2"/>
</dbReference>
<dbReference type="KEGG" id="slt:Slit_0253"/>
<dbReference type="HOGENOM" id="CLU_267735_0_0_4"/>
<feature type="signal peptide" evidence="4">
    <location>
        <begin position="1"/>
        <end position="19"/>
    </location>
</feature>
<dbReference type="PROSITE" id="PS50853">
    <property type="entry name" value="FN3"/>
    <property type="match status" value="1"/>
</dbReference>
<evidence type="ECO:0000256" key="4">
    <source>
        <dbReference type="SAM" id="SignalP"/>
    </source>
</evidence>
<dbReference type="PROSITE" id="PS50293">
    <property type="entry name" value="TPR_REGION"/>
    <property type="match status" value="1"/>
</dbReference>
<dbReference type="EMBL" id="CP001965">
    <property type="protein sequence ID" value="ADE10495.1"/>
    <property type="molecule type" value="Genomic_DNA"/>
</dbReference>
<dbReference type="eggNOG" id="COG0457">
    <property type="taxonomic scope" value="Bacteria"/>
</dbReference>
<dbReference type="Gene3D" id="2.40.10.500">
    <property type="match status" value="1"/>
</dbReference>
<feature type="domain" description="Fibronectin type-III" evidence="5">
    <location>
        <begin position="588"/>
        <end position="684"/>
    </location>
</feature>
<evidence type="ECO:0000256" key="1">
    <source>
        <dbReference type="ARBA" id="ARBA00022737"/>
    </source>
</evidence>
<dbReference type="Proteomes" id="UP000001625">
    <property type="component" value="Chromosome"/>
</dbReference>
<dbReference type="InterPro" id="IPR011990">
    <property type="entry name" value="TPR-like_helical_dom_sf"/>
</dbReference>
<dbReference type="InterPro" id="IPR050952">
    <property type="entry name" value="TRIM-NHL_E3_ligases"/>
</dbReference>
<dbReference type="PROSITE" id="PS51125">
    <property type="entry name" value="NHL"/>
    <property type="match status" value="1"/>
</dbReference>
<sequence length="1251" mass="137254" precursor="true">MRNVLFVISLLLFSAAANAADAGAGTTNGFSRADFRNELAAPKLHKLLGVYDGNLYIARQDGSVDVMDKDGKSVMKLTAKSGDTDLIKRPEAVAVASDTIYVVDSKTNQVVMYSLATGKYQGRFGSKSGGTLDSDFALDEPQGIAVHEGVVYVADTGNERIQMFGINGVFLSTLALSATPSSAAEKEKTYKLGEPTDIALDVEGRVYVRDADDRSIKVYGPNGLYLRSMPKTGKPVAMRVAEDGIYVADETGSDILKYDFDGNLAYSFGSGGEGKAQFKSLSGLAVDKAQQVYVGDAKKSLVDAYVVEAGKPLPLLPRAAGRTSVKWLESIPAEVEQLAWDGKETLYAISKDKKSLLVIRKGVVASEIKLDNVQLSAVTVDKSGAIWVLDKKKYQGAKLDETGKVLMRFGSEGSGAGQFDNPSAIAVSASGMVFVADRSNHNVQIFREDGVFLNALNGDNAKKLSAPVAMSFDQQGNLYILDASRGSVLAYSSTGQSLGEFGGKNKEGDRQLSRPVSLIAINDEVMVLDANQVKVFTPKGQLVRSFGAKGSGVGAFDDPVSIAYGGGSSFLVSDCGNKRVQVLATLYKPEAPQQVVAQGKVHSIELHWAEATASYIRQYRIYRSKNESGGFVQVGTTQNNQFIDQDLDADTHYYYRVSGETYFGFEGATSPIAGALPTKFVPPTLAAVQVATTPWQVKLDWAAADAKYFGGYRIYQKEGDVFTKIGEVTQPEFIKDALTPETKYTYYVSTFSTDGTESEKFPVEATTQVFNRPPLEIEVVQLRDVFSNSYKIYERDGIGRVKLTNNTNKSMERVKVTFQLRDFMDFPTETKLDKLLPGESEEVPLKAVFNNSILTLTEDSAVQAMIEASYFENGKRITFSKNPTVNVYDKHRLTWDDRDRYAAFVTPKDTPVLNIVRSVVTQFKETKDQAQLSAAVFDMLGVYGMTYIPDPTNPYQITSGKADTVDYVQFPRETLERKSGDCDDLVALYSSALESMGINTRVLEVPGHMFMMFSTGIAADDDGYTMDNMYAIYQNQLWIPVETTLLGNAFIKAWENGAATYYKWKDKGLTVLDVHTSWETYKPASLPASNLKQGDITRAEIEKRFPADHMSVLKISSQTKTRRYLGAIKKNPSDVDAHLQIGIILAKAGDRAEAMKYFDKVLSLEPKNAAAMNNRGNIFMIEDKHQEAQKAYLEATKMSPKDANIWVNLAKAYKATNDIKKAKAAFIKAKSLDPAVKEEHRALELELLNAL</sequence>
<dbReference type="eggNOG" id="COG1305">
    <property type="taxonomic scope" value="Bacteria"/>
</dbReference>
<dbReference type="InterPro" id="IPR003961">
    <property type="entry name" value="FN3_dom"/>
</dbReference>
<keyword evidence="4" id="KW-0732">Signal</keyword>
<dbReference type="GO" id="GO:0008270">
    <property type="term" value="F:zinc ion binding"/>
    <property type="evidence" value="ECO:0007669"/>
    <property type="project" value="UniProtKB-KW"/>
</dbReference>
<dbReference type="InterPro" id="IPR019734">
    <property type="entry name" value="TPR_rpt"/>
</dbReference>
<dbReference type="SUPFAM" id="SSF48452">
    <property type="entry name" value="TPR-like"/>
    <property type="match status" value="1"/>
</dbReference>
<dbReference type="eggNOG" id="COG3391">
    <property type="taxonomic scope" value="Bacteria"/>
</dbReference>
<dbReference type="Pfam" id="PF13432">
    <property type="entry name" value="TPR_16"/>
    <property type="match status" value="1"/>
</dbReference>
<feature type="repeat" description="TPR" evidence="2">
    <location>
        <begin position="1169"/>
        <end position="1202"/>
    </location>
</feature>
<feature type="chain" id="PRO_5003069551" evidence="4">
    <location>
        <begin position="20"/>
        <end position="1251"/>
    </location>
</feature>
<dbReference type="Gene3D" id="3.10.620.30">
    <property type="match status" value="1"/>
</dbReference>
<feature type="repeat" description="NHL" evidence="3">
    <location>
        <begin position="406"/>
        <end position="449"/>
    </location>
</feature>
<evidence type="ECO:0000313" key="6">
    <source>
        <dbReference type="EMBL" id="ADE10495.1"/>
    </source>
</evidence>
<evidence type="ECO:0000313" key="7">
    <source>
        <dbReference type="Proteomes" id="UP000001625"/>
    </source>
</evidence>
<evidence type="ECO:0000256" key="3">
    <source>
        <dbReference type="PROSITE-ProRule" id="PRU00504"/>
    </source>
</evidence>
<dbReference type="STRING" id="580332.Slit_0253"/>
<dbReference type="PANTHER" id="PTHR24104:SF47">
    <property type="entry name" value="E3 UBIQUITIN-PROTEIN LIGASE NHLRC1"/>
    <property type="match status" value="1"/>
</dbReference>
<dbReference type="eggNOG" id="COG4733">
    <property type="taxonomic scope" value="Bacteria"/>
</dbReference>
<dbReference type="GO" id="GO:0043161">
    <property type="term" value="P:proteasome-mediated ubiquitin-dependent protein catabolic process"/>
    <property type="evidence" value="ECO:0007669"/>
    <property type="project" value="TreeGrafter"/>
</dbReference>
<dbReference type="RefSeq" id="WP_013028394.1">
    <property type="nucleotide sequence ID" value="NC_013959.1"/>
</dbReference>
<dbReference type="InterPro" id="IPR011042">
    <property type="entry name" value="6-blade_b-propeller_TolB-like"/>
</dbReference>
<feature type="repeat" description="TPR" evidence="2">
    <location>
        <begin position="1135"/>
        <end position="1168"/>
    </location>
</feature>
<keyword evidence="7" id="KW-1185">Reference proteome</keyword>
<dbReference type="Gene3D" id="2.60.40.10">
    <property type="entry name" value="Immunoglobulins"/>
    <property type="match status" value="2"/>
</dbReference>
<dbReference type="CDD" id="cd00063">
    <property type="entry name" value="FN3"/>
    <property type="match status" value="1"/>
</dbReference>
<organism evidence="6 7">
    <name type="scientific">Sideroxydans lithotrophicus (strain ES-1)</name>
    <dbReference type="NCBI Taxonomy" id="580332"/>
    <lineage>
        <taxon>Bacteria</taxon>
        <taxon>Pseudomonadati</taxon>
        <taxon>Pseudomonadota</taxon>
        <taxon>Betaproteobacteria</taxon>
        <taxon>Nitrosomonadales</taxon>
        <taxon>Gallionellaceae</taxon>
        <taxon>Sideroxydans</taxon>
    </lineage>
</organism>
<dbReference type="InterPro" id="IPR013783">
    <property type="entry name" value="Ig-like_fold"/>
</dbReference>
<dbReference type="PROSITE" id="PS50005">
    <property type="entry name" value="TPR"/>
    <property type="match status" value="3"/>
</dbReference>
<keyword evidence="1" id="KW-0677">Repeat</keyword>
<dbReference type="Pfam" id="PF01436">
    <property type="entry name" value="NHL"/>
    <property type="match status" value="2"/>
</dbReference>
<dbReference type="AlphaFoldDB" id="D5CLA7"/>
<dbReference type="SMART" id="SM00028">
    <property type="entry name" value="TPR"/>
    <property type="match status" value="3"/>
</dbReference>
<dbReference type="SMART" id="SM00060">
    <property type="entry name" value="FN3"/>
    <property type="match status" value="2"/>
</dbReference>
<dbReference type="SUPFAM" id="SSF101898">
    <property type="entry name" value="NHL repeat"/>
    <property type="match status" value="2"/>
</dbReference>
<gene>
    <name evidence="6" type="ordered locus">Slit_0253</name>
</gene>
<evidence type="ECO:0000256" key="2">
    <source>
        <dbReference type="PROSITE-ProRule" id="PRU00339"/>
    </source>
</evidence>
<accession>D5CLA7</accession>
<dbReference type="Gene3D" id="2.120.10.30">
    <property type="entry name" value="TolB, C-terminal domain"/>
    <property type="match status" value="4"/>
</dbReference>
<dbReference type="Gene3D" id="1.25.40.10">
    <property type="entry name" value="Tetratricopeptide repeat domain"/>
    <property type="match status" value="1"/>
</dbReference>
<dbReference type="GO" id="GO:0061630">
    <property type="term" value="F:ubiquitin protein ligase activity"/>
    <property type="evidence" value="ECO:0007669"/>
    <property type="project" value="TreeGrafter"/>
</dbReference>
<reference evidence="6 7" key="1">
    <citation type="submission" date="2010-03" db="EMBL/GenBank/DDBJ databases">
        <title>Complete sequence of Sideroxydans lithotrophicus ES-1.</title>
        <authorList>
            <consortium name="US DOE Joint Genome Institute"/>
            <person name="Lucas S."/>
            <person name="Copeland A."/>
            <person name="Lapidus A."/>
            <person name="Cheng J.-F."/>
            <person name="Bruce D."/>
            <person name="Goodwin L."/>
            <person name="Pitluck S."/>
            <person name="Munk A.C."/>
            <person name="Detter J.C."/>
            <person name="Han C."/>
            <person name="Tapia R."/>
            <person name="Larimer F."/>
            <person name="Land M."/>
            <person name="Hauser L."/>
            <person name="Kyrpides N."/>
            <person name="Ivanova N."/>
            <person name="Emerson D."/>
            <person name="Woyke T."/>
        </authorList>
    </citation>
    <scope>NUCLEOTIDE SEQUENCE [LARGE SCALE GENOMIC DNA]</scope>
    <source>
        <strain evidence="6 7">ES-1</strain>
    </source>
</reference>
<name>D5CLA7_SIDLE</name>
<dbReference type="GO" id="GO:0000209">
    <property type="term" value="P:protein polyubiquitination"/>
    <property type="evidence" value="ECO:0007669"/>
    <property type="project" value="TreeGrafter"/>
</dbReference>
<protein>
    <submittedName>
        <fullName evidence="6">Fibronectin type III domain protein</fullName>
    </submittedName>
</protein>
<dbReference type="PANTHER" id="PTHR24104">
    <property type="entry name" value="E3 UBIQUITIN-PROTEIN LIGASE NHLRC1-RELATED"/>
    <property type="match status" value="1"/>
</dbReference>
<feature type="repeat" description="TPR" evidence="2">
    <location>
        <begin position="1203"/>
        <end position="1236"/>
    </location>
</feature>
<dbReference type="CDD" id="cd05819">
    <property type="entry name" value="NHL"/>
    <property type="match status" value="2"/>
</dbReference>
<dbReference type="InterPro" id="IPR036116">
    <property type="entry name" value="FN3_sf"/>
</dbReference>